<proteinExistence type="predicted"/>
<name>A0A9W6XH42_9STRA</name>
<dbReference type="AlphaFoldDB" id="A0A9W6XH42"/>
<feature type="compositionally biased region" description="Basic and acidic residues" evidence="1">
    <location>
        <begin position="48"/>
        <end position="63"/>
    </location>
</feature>
<evidence type="ECO:0000313" key="3">
    <source>
        <dbReference type="Proteomes" id="UP001165121"/>
    </source>
</evidence>
<comment type="caution">
    <text evidence="2">The sequence shown here is derived from an EMBL/GenBank/DDBJ whole genome shotgun (WGS) entry which is preliminary data.</text>
</comment>
<protein>
    <submittedName>
        <fullName evidence="2">Unnamed protein product</fullName>
    </submittedName>
</protein>
<feature type="compositionally biased region" description="Polar residues" evidence="1">
    <location>
        <begin position="7"/>
        <end position="28"/>
    </location>
</feature>
<evidence type="ECO:0000256" key="1">
    <source>
        <dbReference type="SAM" id="MobiDB-lite"/>
    </source>
</evidence>
<gene>
    <name evidence="2" type="ORF">Pfra01_001106800</name>
</gene>
<reference evidence="2" key="1">
    <citation type="submission" date="2023-04" db="EMBL/GenBank/DDBJ databases">
        <title>Phytophthora fragariaefolia NBRC 109709.</title>
        <authorList>
            <person name="Ichikawa N."/>
            <person name="Sato H."/>
            <person name="Tonouchi N."/>
        </authorList>
    </citation>
    <scope>NUCLEOTIDE SEQUENCE</scope>
    <source>
        <strain evidence="2">NBRC 109709</strain>
    </source>
</reference>
<evidence type="ECO:0000313" key="2">
    <source>
        <dbReference type="EMBL" id="GMF38407.1"/>
    </source>
</evidence>
<keyword evidence="3" id="KW-1185">Reference proteome</keyword>
<organism evidence="2 3">
    <name type="scientific">Phytophthora fragariaefolia</name>
    <dbReference type="NCBI Taxonomy" id="1490495"/>
    <lineage>
        <taxon>Eukaryota</taxon>
        <taxon>Sar</taxon>
        <taxon>Stramenopiles</taxon>
        <taxon>Oomycota</taxon>
        <taxon>Peronosporomycetes</taxon>
        <taxon>Peronosporales</taxon>
        <taxon>Peronosporaceae</taxon>
        <taxon>Phytophthora</taxon>
    </lineage>
</organism>
<accession>A0A9W6XH42</accession>
<feature type="region of interest" description="Disordered" evidence="1">
    <location>
        <begin position="1"/>
        <end position="63"/>
    </location>
</feature>
<dbReference type="Proteomes" id="UP001165121">
    <property type="component" value="Unassembled WGS sequence"/>
</dbReference>
<dbReference type="EMBL" id="BSXT01001086">
    <property type="protein sequence ID" value="GMF38407.1"/>
    <property type="molecule type" value="Genomic_DNA"/>
</dbReference>
<sequence length="79" mass="8962">MEFLRTDSGSSQASEDTEVWSNSSSDNTGDLIESYNLQADDPESGIGEETKDEKQQECKLDDEQNTKIRPGCIWRVFLR</sequence>